<proteinExistence type="predicted"/>
<evidence type="ECO:0000256" key="1">
    <source>
        <dbReference type="SAM" id="MobiDB-lite"/>
    </source>
</evidence>
<dbReference type="EMBL" id="BARU01031161">
    <property type="protein sequence ID" value="GAH71532.1"/>
    <property type="molecule type" value="Genomic_DNA"/>
</dbReference>
<feature type="non-terminal residue" evidence="2">
    <location>
        <position position="1"/>
    </location>
</feature>
<evidence type="ECO:0000313" key="2">
    <source>
        <dbReference type="EMBL" id="GAH71532.1"/>
    </source>
</evidence>
<sequence length="263" mass="27833">APEAPAPEAPVPAAPKVPELMAVGATGAAPENLLMGSARYWSDYNLEVHVTPRGGAVQRLSLARDRSFKTVADRGEKDPDKRQAMDLVEASAPFPAFLIPELRVWFAGADGPSRVDLSEVVWRVEKSGPTEVVLSVEVHEAGGTPALRVVRRYTLRPRGAAWEGAAPETEEPGSVAASVDYEVGMSLEFAALADEVEQVDYVLRGPAALAREDARSDFRAAVAGAWTDKGVEVQSVAGKKLEKKKGEETAGPAKASLAGPKVA</sequence>
<organism evidence="2">
    <name type="scientific">marine sediment metagenome</name>
    <dbReference type="NCBI Taxonomy" id="412755"/>
    <lineage>
        <taxon>unclassified sequences</taxon>
        <taxon>metagenomes</taxon>
        <taxon>ecological metagenomes</taxon>
    </lineage>
</organism>
<dbReference type="AlphaFoldDB" id="X1HPZ3"/>
<gene>
    <name evidence="2" type="ORF">S03H2_49326</name>
</gene>
<feature type="region of interest" description="Disordered" evidence="1">
    <location>
        <begin position="241"/>
        <end position="263"/>
    </location>
</feature>
<protein>
    <submittedName>
        <fullName evidence="2">Uncharacterized protein</fullName>
    </submittedName>
</protein>
<accession>X1HPZ3</accession>
<comment type="caution">
    <text evidence="2">The sequence shown here is derived from an EMBL/GenBank/DDBJ whole genome shotgun (WGS) entry which is preliminary data.</text>
</comment>
<feature type="non-terminal residue" evidence="2">
    <location>
        <position position="263"/>
    </location>
</feature>
<name>X1HPZ3_9ZZZZ</name>
<reference evidence="2" key="1">
    <citation type="journal article" date="2014" name="Front. Microbiol.">
        <title>High frequency of phylogenetically diverse reductive dehalogenase-homologous genes in deep subseafloor sedimentary metagenomes.</title>
        <authorList>
            <person name="Kawai M."/>
            <person name="Futagami T."/>
            <person name="Toyoda A."/>
            <person name="Takaki Y."/>
            <person name="Nishi S."/>
            <person name="Hori S."/>
            <person name="Arai W."/>
            <person name="Tsubouchi T."/>
            <person name="Morono Y."/>
            <person name="Uchiyama I."/>
            <person name="Ito T."/>
            <person name="Fujiyama A."/>
            <person name="Inagaki F."/>
            <person name="Takami H."/>
        </authorList>
    </citation>
    <scope>NUCLEOTIDE SEQUENCE</scope>
    <source>
        <strain evidence="2">Expedition CK06-06</strain>
    </source>
</reference>